<dbReference type="InterPro" id="IPR005616">
    <property type="entry name" value="CcmH/CycL/Ccl2/NrfF_N"/>
</dbReference>
<evidence type="ECO:0000256" key="3">
    <source>
        <dbReference type="ARBA" id="ARBA00022723"/>
    </source>
</evidence>
<dbReference type="AlphaFoldDB" id="A0A437Q6Z2"/>
<dbReference type="FunFam" id="1.10.8.640:FF:000001">
    <property type="entry name" value="Cytochrome c-type biogenesis protein"/>
    <property type="match status" value="1"/>
</dbReference>
<dbReference type="RefSeq" id="WP_127694491.1">
    <property type="nucleotide sequence ID" value="NZ_SACQ01000005.1"/>
</dbReference>
<organism evidence="10 11">
    <name type="scientific">Neptunomonas marina</name>
    <dbReference type="NCBI Taxonomy" id="1815562"/>
    <lineage>
        <taxon>Bacteria</taxon>
        <taxon>Pseudomonadati</taxon>
        <taxon>Pseudomonadota</taxon>
        <taxon>Gammaproteobacteria</taxon>
        <taxon>Oceanospirillales</taxon>
        <taxon>Oceanospirillaceae</taxon>
        <taxon>Neptunomonas</taxon>
    </lineage>
</organism>
<feature type="domain" description="CcmH/CycL/Ccl2/NrfF N-terminal" evidence="9">
    <location>
        <begin position="7"/>
        <end position="151"/>
    </location>
</feature>
<feature type="compositionally biased region" description="Basic and acidic residues" evidence="8">
    <location>
        <begin position="140"/>
        <end position="159"/>
    </location>
</feature>
<keyword evidence="7" id="KW-1133">Transmembrane helix</keyword>
<comment type="caution">
    <text evidence="10">The sequence shown here is derived from an EMBL/GenBank/DDBJ whole genome shotgun (WGS) entry which is preliminary data.</text>
</comment>
<reference evidence="10 11" key="1">
    <citation type="submission" date="2019-01" db="EMBL/GenBank/DDBJ databases">
        <authorList>
            <person name="Chen W.-M."/>
        </authorList>
    </citation>
    <scope>NUCLEOTIDE SEQUENCE [LARGE SCALE GENOMIC DNA]</scope>
    <source>
        <strain evidence="10 11">HPM-16</strain>
    </source>
</reference>
<evidence type="ECO:0000256" key="4">
    <source>
        <dbReference type="ARBA" id="ARBA00022729"/>
    </source>
</evidence>
<dbReference type="Pfam" id="PF03918">
    <property type="entry name" value="CcmH"/>
    <property type="match status" value="1"/>
</dbReference>
<dbReference type="InterPro" id="IPR051263">
    <property type="entry name" value="C-type_cytochrome_biogenesis"/>
</dbReference>
<dbReference type="Proteomes" id="UP000282818">
    <property type="component" value="Unassembled WGS sequence"/>
</dbReference>
<feature type="transmembrane region" description="Helical" evidence="7">
    <location>
        <begin position="103"/>
        <end position="123"/>
    </location>
</feature>
<keyword evidence="7" id="KW-0812">Transmembrane</keyword>
<keyword evidence="11" id="KW-1185">Reference proteome</keyword>
<keyword evidence="5" id="KW-0201">Cytochrome c-type biogenesis</keyword>
<evidence type="ECO:0000313" key="11">
    <source>
        <dbReference type="Proteomes" id="UP000282818"/>
    </source>
</evidence>
<evidence type="ECO:0000256" key="2">
    <source>
        <dbReference type="ARBA" id="ARBA00022617"/>
    </source>
</evidence>
<evidence type="ECO:0000256" key="6">
    <source>
        <dbReference type="ARBA" id="ARBA00023004"/>
    </source>
</evidence>
<keyword evidence="7" id="KW-0472">Membrane</keyword>
<evidence type="ECO:0000313" key="10">
    <source>
        <dbReference type="EMBL" id="RVU30295.1"/>
    </source>
</evidence>
<name>A0A437Q6Z2_9GAMM</name>
<dbReference type="GO" id="GO:0046872">
    <property type="term" value="F:metal ion binding"/>
    <property type="evidence" value="ECO:0007669"/>
    <property type="project" value="UniProtKB-KW"/>
</dbReference>
<evidence type="ECO:0000256" key="8">
    <source>
        <dbReference type="SAM" id="MobiDB-lite"/>
    </source>
</evidence>
<keyword evidence="4 7" id="KW-0732">Signal</keyword>
<comment type="function">
    <text evidence="7">Possible subunit of a heme lyase.</text>
</comment>
<dbReference type="PANTHER" id="PTHR47870:SF1">
    <property type="entry name" value="CYTOCHROME C-TYPE BIOGENESIS PROTEIN CCMH"/>
    <property type="match status" value="1"/>
</dbReference>
<proteinExistence type="inferred from homology"/>
<dbReference type="CDD" id="cd16378">
    <property type="entry name" value="CcmH_N"/>
    <property type="match status" value="1"/>
</dbReference>
<keyword evidence="2 7" id="KW-0349">Heme</keyword>
<evidence type="ECO:0000259" key="9">
    <source>
        <dbReference type="Pfam" id="PF03918"/>
    </source>
</evidence>
<keyword evidence="3 7" id="KW-0479">Metal-binding</keyword>
<gene>
    <name evidence="10" type="ORF">EOE65_11660</name>
</gene>
<sequence>MRAFFFALALMVAGPVWAAIDTYEFHDDDAREQFQQLTQELRCPKCQNQNLADSNSPIASDLRREVYRMVESGDSNDQIVDFMVARYGEFVLYRPKVNEATYVLWYGPFVLLAIGMVVVVLLARARRSKEAKASDSANLSHDEQARLSELLKDNNGESK</sequence>
<feature type="region of interest" description="Disordered" evidence="8">
    <location>
        <begin position="130"/>
        <end position="159"/>
    </location>
</feature>
<dbReference type="GO" id="GO:0005886">
    <property type="term" value="C:plasma membrane"/>
    <property type="evidence" value="ECO:0007669"/>
    <property type="project" value="TreeGrafter"/>
</dbReference>
<evidence type="ECO:0000256" key="7">
    <source>
        <dbReference type="RuleBase" id="RU364112"/>
    </source>
</evidence>
<comment type="similarity">
    <text evidence="1 7">Belongs to the CcmH/CycL/Ccl2/NrfF family.</text>
</comment>
<dbReference type="GO" id="GO:0017004">
    <property type="term" value="P:cytochrome complex assembly"/>
    <property type="evidence" value="ECO:0007669"/>
    <property type="project" value="UniProtKB-KW"/>
</dbReference>
<protein>
    <recommendedName>
        <fullName evidence="7">Cytochrome c-type biogenesis protein</fullName>
    </recommendedName>
</protein>
<accession>A0A437Q6Z2</accession>
<dbReference type="EMBL" id="SACQ01000005">
    <property type="protein sequence ID" value="RVU30295.1"/>
    <property type="molecule type" value="Genomic_DNA"/>
</dbReference>
<dbReference type="Gene3D" id="1.10.8.640">
    <property type="entry name" value="Cytochrome C biogenesis protein"/>
    <property type="match status" value="1"/>
</dbReference>
<dbReference type="InterPro" id="IPR038297">
    <property type="entry name" value="CcmH/CycL/NrfF/Ccl2_sf"/>
</dbReference>
<keyword evidence="6 7" id="KW-0408">Iron</keyword>
<evidence type="ECO:0000256" key="5">
    <source>
        <dbReference type="ARBA" id="ARBA00022748"/>
    </source>
</evidence>
<evidence type="ECO:0000256" key="1">
    <source>
        <dbReference type="ARBA" id="ARBA00010342"/>
    </source>
</evidence>
<dbReference type="PANTHER" id="PTHR47870">
    <property type="entry name" value="CYTOCHROME C-TYPE BIOGENESIS PROTEIN CCMH"/>
    <property type="match status" value="1"/>
</dbReference>
<feature type="signal peptide" evidence="7">
    <location>
        <begin position="1"/>
        <end position="18"/>
    </location>
</feature>
<feature type="chain" id="PRO_5018812441" description="Cytochrome c-type biogenesis protein" evidence="7">
    <location>
        <begin position="19"/>
        <end position="159"/>
    </location>
</feature>